<sequence>MACCFNTLIPKTSYKTYSIIYQGLTCWEELQQINGARSRYFTAVEARNNFVNSINNIQSCRVYLGRVRFPYVTEEEIQSMELAIQNAFNDLQSNVALKRARDFFNFQKELFYKAD</sequence>
<accession>A0ACB0XQ96</accession>
<keyword evidence="2" id="KW-1185">Reference proteome</keyword>
<evidence type="ECO:0000313" key="1">
    <source>
        <dbReference type="EMBL" id="CAK5012537.1"/>
    </source>
</evidence>
<evidence type="ECO:0000313" key="2">
    <source>
        <dbReference type="Proteomes" id="UP001497535"/>
    </source>
</evidence>
<name>A0ACB0XQ96_MELEN</name>
<protein>
    <submittedName>
        <fullName evidence="1">Uncharacterized protein</fullName>
    </submittedName>
</protein>
<dbReference type="EMBL" id="CAVMJV010000002">
    <property type="protein sequence ID" value="CAK5012537.1"/>
    <property type="molecule type" value="Genomic_DNA"/>
</dbReference>
<proteinExistence type="predicted"/>
<reference evidence="1" key="1">
    <citation type="submission" date="2023-11" db="EMBL/GenBank/DDBJ databases">
        <authorList>
            <person name="Poullet M."/>
        </authorList>
    </citation>
    <scope>NUCLEOTIDE SEQUENCE</scope>
    <source>
        <strain evidence="1">E1834</strain>
    </source>
</reference>
<organism evidence="1 2">
    <name type="scientific">Meloidogyne enterolobii</name>
    <name type="common">Root-knot nematode worm</name>
    <name type="synonym">Meloidogyne mayaguensis</name>
    <dbReference type="NCBI Taxonomy" id="390850"/>
    <lineage>
        <taxon>Eukaryota</taxon>
        <taxon>Metazoa</taxon>
        <taxon>Ecdysozoa</taxon>
        <taxon>Nematoda</taxon>
        <taxon>Chromadorea</taxon>
        <taxon>Rhabditida</taxon>
        <taxon>Tylenchina</taxon>
        <taxon>Tylenchomorpha</taxon>
        <taxon>Tylenchoidea</taxon>
        <taxon>Meloidogynidae</taxon>
        <taxon>Meloidogyninae</taxon>
        <taxon>Meloidogyne</taxon>
    </lineage>
</organism>
<gene>
    <name evidence="1" type="ORF">MENTE1834_LOCUS2149</name>
</gene>
<comment type="caution">
    <text evidence="1">The sequence shown here is derived from an EMBL/GenBank/DDBJ whole genome shotgun (WGS) entry which is preliminary data.</text>
</comment>
<dbReference type="Proteomes" id="UP001497535">
    <property type="component" value="Unassembled WGS sequence"/>
</dbReference>